<evidence type="ECO:0000313" key="13">
    <source>
        <dbReference type="Proteomes" id="UP000694407"/>
    </source>
</evidence>
<dbReference type="GO" id="GO:0008081">
    <property type="term" value="F:phosphoric diester hydrolase activity"/>
    <property type="evidence" value="ECO:0007669"/>
    <property type="project" value="TreeGrafter"/>
</dbReference>
<keyword evidence="6" id="KW-0227">DNA damage</keyword>
<dbReference type="CDD" id="cd09076">
    <property type="entry name" value="L1-EN"/>
    <property type="match status" value="1"/>
</dbReference>
<comment type="similarity">
    <text evidence="3">Belongs to the DNA repair enzymes AP/ExoA family.</text>
</comment>
<dbReference type="AlphaFoldDB" id="A0A8C5ZAA1"/>
<dbReference type="InterPro" id="IPR004808">
    <property type="entry name" value="AP_endonuc_1"/>
</dbReference>
<dbReference type="GO" id="GO:0006310">
    <property type="term" value="P:DNA recombination"/>
    <property type="evidence" value="ECO:0007669"/>
    <property type="project" value="UniProtKB-KW"/>
</dbReference>
<evidence type="ECO:0000256" key="4">
    <source>
        <dbReference type="ARBA" id="ARBA00012115"/>
    </source>
</evidence>
<dbReference type="PANTHER" id="PTHR22748:SF23">
    <property type="entry name" value="EXODEOXYRIBONUCLEASE III"/>
    <property type="match status" value="1"/>
</dbReference>
<dbReference type="Gene3D" id="3.60.10.10">
    <property type="entry name" value="Endonuclease/exonuclease/phosphatase"/>
    <property type="match status" value="1"/>
</dbReference>
<evidence type="ECO:0000256" key="10">
    <source>
        <dbReference type="ARBA" id="ARBA00023204"/>
    </source>
</evidence>
<dbReference type="GO" id="GO:0005634">
    <property type="term" value="C:nucleus"/>
    <property type="evidence" value="ECO:0007669"/>
    <property type="project" value="TreeGrafter"/>
</dbReference>
<dbReference type="SUPFAM" id="SSF56219">
    <property type="entry name" value="DNase I-like"/>
    <property type="match status" value="1"/>
</dbReference>
<evidence type="ECO:0000256" key="7">
    <source>
        <dbReference type="ARBA" id="ARBA00022801"/>
    </source>
</evidence>
<evidence type="ECO:0000256" key="9">
    <source>
        <dbReference type="ARBA" id="ARBA00023172"/>
    </source>
</evidence>
<evidence type="ECO:0000313" key="12">
    <source>
        <dbReference type="Ensembl" id="ENSMMMP00000011882.1"/>
    </source>
</evidence>
<protein>
    <recommendedName>
        <fullName evidence="4">exodeoxyribonuclease III</fullName>
        <ecNumber evidence="4">3.1.11.2</ecNumber>
    </recommendedName>
</protein>
<evidence type="ECO:0000256" key="3">
    <source>
        <dbReference type="ARBA" id="ARBA00007092"/>
    </source>
</evidence>
<evidence type="ECO:0000256" key="5">
    <source>
        <dbReference type="ARBA" id="ARBA00022723"/>
    </source>
</evidence>
<reference evidence="12" key="2">
    <citation type="submission" date="2025-09" db="UniProtKB">
        <authorList>
            <consortium name="Ensembl"/>
        </authorList>
    </citation>
    <scope>IDENTIFICATION</scope>
</reference>
<dbReference type="GO" id="GO:0008311">
    <property type="term" value="F:double-stranded DNA 3'-5' DNA exonuclease activity"/>
    <property type="evidence" value="ECO:0007669"/>
    <property type="project" value="UniProtKB-EC"/>
</dbReference>
<proteinExistence type="inferred from homology"/>
<keyword evidence="13" id="KW-1185">Reference proteome</keyword>
<dbReference type="GO" id="GO:0003906">
    <property type="term" value="F:DNA-(apurinic or apyrimidinic site) endonuclease activity"/>
    <property type="evidence" value="ECO:0007669"/>
    <property type="project" value="TreeGrafter"/>
</dbReference>
<reference evidence="12" key="1">
    <citation type="submission" date="2025-08" db="UniProtKB">
        <authorList>
            <consortium name="Ensembl"/>
        </authorList>
    </citation>
    <scope>IDENTIFICATION</scope>
</reference>
<dbReference type="GO" id="GO:0006284">
    <property type="term" value="P:base-excision repair"/>
    <property type="evidence" value="ECO:0007669"/>
    <property type="project" value="TreeGrafter"/>
</dbReference>
<comment type="catalytic activity">
    <reaction evidence="1">
        <text>Exonucleolytic cleavage in the 3'- to 5'-direction to yield nucleoside 5'-phosphates.</text>
        <dbReference type="EC" id="3.1.11.2"/>
    </reaction>
</comment>
<dbReference type="Ensembl" id="ENSMMMT00000013577.1">
    <property type="protein sequence ID" value="ENSMMMP00000011882.1"/>
    <property type="gene ID" value="ENSMMMG00000010649.1"/>
</dbReference>
<name>A0A8C5ZAA1_MARMA</name>
<dbReference type="Pfam" id="PF03372">
    <property type="entry name" value="Exo_endo_phos"/>
    <property type="match status" value="1"/>
</dbReference>
<feature type="domain" description="Endonuclease/exonuclease/phosphatase" evidence="11">
    <location>
        <begin position="15"/>
        <end position="208"/>
    </location>
</feature>
<dbReference type="InterPro" id="IPR036691">
    <property type="entry name" value="Endo/exonu/phosph_ase_sf"/>
</dbReference>
<dbReference type="InterPro" id="IPR005135">
    <property type="entry name" value="Endo/exonuclease/phosphatase"/>
</dbReference>
<comment type="cofactor">
    <cofactor evidence="2">
        <name>Mg(2+)</name>
        <dbReference type="ChEBI" id="CHEBI:18420"/>
    </cofactor>
</comment>
<evidence type="ECO:0000256" key="8">
    <source>
        <dbReference type="ARBA" id="ARBA00022842"/>
    </source>
</evidence>
<dbReference type="PANTHER" id="PTHR22748">
    <property type="entry name" value="AP ENDONUCLEASE"/>
    <property type="match status" value="1"/>
</dbReference>
<evidence type="ECO:0000259" key="11">
    <source>
        <dbReference type="Pfam" id="PF03372"/>
    </source>
</evidence>
<keyword evidence="5" id="KW-0479">Metal-binding</keyword>
<keyword evidence="10" id="KW-0234">DNA repair</keyword>
<dbReference type="GO" id="GO:0046872">
    <property type="term" value="F:metal ion binding"/>
    <property type="evidence" value="ECO:0007669"/>
    <property type="project" value="UniProtKB-KW"/>
</dbReference>
<keyword evidence="8" id="KW-0460">Magnesium</keyword>
<evidence type="ECO:0000256" key="1">
    <source>
        <dbReference type="ARBA" id="ARBA00000493"/>
    </source>
</evidence>
<dbReference type="GeneTree" id="ENSGT00950000183016"/>
<sequence length="319" mass="37257">QIGSKKKKERKKDSTICCLQETHLIEKDIHRLKVKGWEKSYHSHEPRKQAGVSILISNKADFKLNSIKKDEEGHYILLKGTIHQQDLTILNICAPNNEASTFIKQTLPKFKSQIDHNIIILGDFNTPLSSLDRSSKQKLNKETIKPNNTINNLDLTDIYRIIHPSTRDYTFFSAAHGSFSKIDHILCHKATLSKYKKVEILPCILSDHNGMKSEINDKIKNEIHSNTWRLNYMLLNEQWITEDIKEEIKKFLEVNENIDKTYQNLWDTMKAVLRGKFFAWSSFFKRRKSQQINDLTLHLKALEKEEQINTQKQQKTGNN</sequence>
<evidence type="ECO:0000256" key="6">
    <source>
        <dbReference type="ARBA" id="ARBA00022763"/>
    </source>
</evidence>
<dbReference type="Proteomes" id="UP000694407">
    <property type="component" value="Unplaced"/>
</dbReference>
<keyword evidence="9" id="KW-0233">DNA recombination</keyword>
<evidence type="ECO:0000256" key="2">
    <source>
        <dbReference type="ARBA" id="ARBA00001946"/>
    </source>
</evidence>
<keyword evidence="7" id="KW-0378">Hydrolase</keyword>
<dbReference type="EC" id="3.1.11.2" evidence="4"/>
<organism evidence="12 13">
    <name type="scientific">Marmota marmota marmota</name>
    <name type="common">Alpine marmot</name>
    <dbReference type="NCBI Taxonomy" id="9994"/>
    <lineage>
        <taxon>Eukaryota</taxon>
        <taxon>Metazoa</taxon>
        <taxon>Chordata</taxon>
        <taxon>Craniata</taxon>
        <taxon>Vertebrata</taxon>
        <taxon>Euteleostomi</taxon>
        <taxon>Mammalia</taxon>
        <taxon>Eutheria</taxon>
        <taxon>Euarchontoglires</taxon>
        <taxon>Glires</taxon>
        <taxon>Rodentia</taxon>
        <taxon>Sciuromorpha</taxon>
        <taxon>Sciuridae</taxon>
        <taxon>Xerinae</taxon>
        <taxon>Marmotini</taxon>
        <taxon>Marmota</taxon>
    </lineage>
</organism>
<accession>A0A8C5ZAA1</accession>